<dbReference type="GO" id="GO:0005737">
    <property type="term" value="C:cytoplasm"/>
    <property type="evidence" value="ECO:0007669"/>
    <property type="project" value="TreeGrafter"/>
</dbReference>
<feature type="binding site" evidence="9">
    <location>
        <position position="114"/>
    </location>
    <ligand>
        <name>4-amino-2-methyl-5-(diphosphooxymethyl)pyrimidine</name>
        <dbReference type="ChEBI" id="CHEBI:57841"/>
    </ligand>
</feature>
<comment type="function">
    <text evidence="9">Condenses 4-methyl-5-(beta-hydroxyethyl)thiazole monophosphate (THZ-P) and 2-methyl-4-amino-5-hydroxymethyl pyrimidine pyrophosphate (HMP-PP) to form thiamine monophosphate (TMP).</text>
</comment>
<comment type="cofactor">
    <cofactor evidence="9">
        <name>Mg(2+)</name>
        <dbReference type="ChEBI" id="CHEBI:18420"/>
    </cofactor>
    <text evidence="9">Binds 1 Mg(2+) ion per subunit.</text>
</comment>
<dbReference type="GO" id="GO:0009228">
    <property type="term" value="P:thiamine biosynthetic process"/>
    <property type="evidence" value="ECO:0007669"/>
    <property type="project" value="UniProtKB-KW"/>
</dbReference>
<comment type="catalytic activity">
    <reaction evidence="7 9 10">
        <text>2-(2-carboxy-4-methylthiazol-5-yl)ethyl phosphate + 4-amino-2-methyl-5-(diphosphooxymethyl)pyrimidine + 2 H(+) = thiamine phosphate + CO2 + diphosphate</text>
        <dbReference type="Rhea" id="RHEA:47848"/>
        <dbReference type="ChEBI" id="CHEBI:15378"/>
        <dbReference type="ChEBI" id="CHEBI:16526"/>
        <dbReference type="ChEBI" id="CHEBI:33019"/>
        <dbReference type="ChEBI" id="CHEBI:37575"/>
        <dbReference type="ChEBI" id="CHEBI:57841"/>
        <dbReference type="ChEBI" id="CHEBI:62890"/>
        <dbReference type="EC" id="2.5.1.3"/>
    </reaction>
</comment>
<comment type="catalytic activity">
    <reaction evidence="6 9 10">
        <text>4-methyl-5-(2-phosphooxyethyl)-thiazole + 4-amino-2-methyl-5-(diphosphooxymethyl)pyrimidine + H(+) = thiamine phosphate + diphosphate</text>
        <dbReference type="Rhea" id="RHEA:22328"/>
        <dbReference type="ChEBI" id="CHEBI:15378"/>
        <dbReference type="ChEBI" id="CHEBI:33019"/>
        <dbReference type="ChEBI" id="CHEBI:37575"/>
        <dbReference type="ChEBI" id="CHEBI:57841"/>
        <dbReference type="ChEBI" id="CHEBI:58296"/>
        <dbReference type="EC" id="2.5.1.3"/>
    </reaction>
</comment>
<comment type="similarity">
    <text evidence="9 10">Belongs to the thiamine-phosphate synthase family.</text>
</comment>
<feature type="binding site" evidence="9">
    <location>
        <position position="170"/>
    </location>
    <ligand>
        <name>2-[(2R,5Z)-2-carboxy-4-methylthiazol-5(2H)-ylidene]ethyl phosphate</name>
        <dbReference type="ChEBI" id="CHEBI:62899"/>
    </ligand>
</feature>
<accession>A0A1H9YN52</accession>
<keyword evidence="5 9" id="KW-0784">Thiamine biosynthesis</keyword>
<dbReference type="SUPFAM" id="SSF51391">
    <property type="entry name" value="Thiamin phosphate synthase"/>
    <property type="match status" value="1"/>
</dbReference>
<dbReference type="CDD" id="cd00564">
    <property type="entry name" value="TMP_TenI"/>
    <property type="match status" value="1"/>
</dbReference>
<dbReference type="InterPro" id="IPR013785">
    <property type="entry name" value="Aldolase_TIM"/>
</dbReference>
<feature type="binding site" evidence="9">
    <location>
        <position position="75"/>
    </location>
    <ligand>
        <name>4-amino-2-methyl-5-(diphosphooxymethyl)pyrimidine</name>
        <dbReference type="ChEBI" id="CHEBI:57841"/>
    </ligand>
</feature>
<feature type="binding site" evidence="9">
    <location>
        <begin position="190"/>
        <end position="191"/>
    </location>
    <ligand>
        <name>2-[(2R,5Z)-2-carboxy-4-methylthiazol-5(2H)-ylidene]ethyl phosphate</name>
        <dbReference type="ChEBI" id="CHEBI:62899"/>
    </ligand>
</feature>
<evidence type="ECO:0000256" key="1">
    <source>
        <dbReference type="ARBA" id="ARBA00005165"/>
    </source>
</evidence>
<evidence type="ECO:0000256" key="10">
    <source>
        <dbReference type="RuleBase" id="RU003826"/>
    </source>
</evidence>
<keyword evidence="3 9" id="KW-0479">Metal-binding</keyword>
<organism evidence="13 14">
    <name type="scientific">[Clostridium] polysaccharolyticum</name>
    <dbReference type="NCBI Taxonomy" id="29364"/>
    <lineage>
        <taxon>Bacteria</taxon>
        <taxon>Bacillati</taxon>
        <taxon>Bacillota</taxon>
        <taxon>Clostridia</taxon>
        <taxon>Lachnospirales</taxon>
        <taxon>Lachnospiraceae</taxon>
    </lineage>
</organism>
<gene>
    <name evidence="9" type="primary">thiE</name>
    <name evidence="13" type="ORF">SAMN04487772_102111</name>
</gene>
<evidence type="ECO:0000256" key="11">
    <source>
        <dbReference type="RuleBase" id="RU004253"/>
    </source>
</evidence>
<keyword evidence="4 9" id="KW-0460">Magnesium</keyword>
<dbReference type="RefSeq" id="WP_278280369.1">
    <property type="nucleotide sequence ID" value="NZ_FOHN01000002.1"/>
</dbReference>
<comment type="catalytic activity">
    <reaction evidence="8 9 10">
        <text>2-[(2R,5Z)-2-carboxy-4-methylthiazol-5(2H)-ylidene]ethyl phosphate + 4-amino-2-methyl-5-(diphosphooxymethyl)pyrimidine + 2 H(+) = thiamine phosphate + CO2 + diphosphate</text>
        <dbReference type="Rhea" id="RHEA:47844"/>
        <dbReference type="ChEBI" id="CHEBI:15378"/>
        <dbReference type="ChEBI" id="CHEBI:16526"/>
        <dbReference type="ChEBI" id="CHEBI:33019"/>
        <dbReference type="ChEBI" id="CHEBI:37575"/>
        <dbReference type="ChEBI" id="CHEBI:57841"/>
        <dbReference type="ChEBI" id="CHEBI:62899"/>
        <dbReference type="EC" id="2.5.1.3"/>
    </reaction>
</comment>
<dbReference type="Pfam" id="PF02581">
    <property type="entry name" value="TMP-TENI"/>
    <property type="match status" value="1"/>
</dbReference>
<reference evidence="13 14" key="1">
    <citation type="submission" date="2016-10" db="EMBL/GenBank/DDBJ databases">
        <authorList>
            <person name="de Groot N.N."/>
        </authorList>
    </citation>
    <scope>NUCLEOTIDE SEQUENCE [LARGE SCALE GENOMIC DNA]</scope>
    <source>
        <strain evidence="13 14">DSM 1801</strain>
    </source>
</reference>
<evidence type="ECO:0000256" key="4">
    <source>
        <dbReference type="ARBA" id="ARBA00022842"/>
    </source>
</evidence>
<evidence type="ECO:0000256" key="8">
    <source>
        <dbReference type="ARBA" id="ARBA00047883"/>
    </source>
</evidence>
<evidence type="ECO:0000313" key="14">
    <source>
        <dbReference type="Proteomes" id="UP000199800"/>
    </source>
</evidence>
<feature type="binding site" evidence="9">
    <location>
        <position position="76"/>
    </location>
    <ligand>
        <name>Mg(2+)</name>
        <dbReference type="ChEBI" id="CHEBI:18420"/>
    </ligand>
</feature>
<dbReference type="Gene3D" id="3.20.20.70">
    <property type="entry name" value="Aldolase class I"/>
    <property type="match status" value="1"/>
</dbReference>
<dbReference type="AlphaFoldDB" id="A0A1H9YN52"/>
<evidence type="ECO:0000256" key="5">
    <source>
        <dbReference type="ARBA" id="ARBA00022977"/>
    </source>
</evidence>
<evidence type="ECO:0000256" key="2">
    <source>
        <dbReference type="ARBA" id="ARBA00022679"/>
    </source>
</evidence>
<dbReference type="EMBL" id="FOHN01000002">
    <property type="protein sequence ID" value="SES70487.1"/>
    <property type="molecule type" value="Genomic_DNA"/>
</dbReference>
<dbReference type="HAMAP" id="MF_00097">
    <property type="entry name" value="TMP_synthase"/>
    <property type="match status" value="1"/>
</dbReference>
<dbReference type="GO" id="GO:0000287">
    <property type="term" value="F:magnesium ion binding"/>
    <property type="evidence" value="ECO:0007669"/>
    <property type="project" value="UniProtKB-UniRule"/>
</dbReference>
<feature type="binding site" evidence="9">
    <location>
        <position position="143"/>
    </location>
    <ligand>
        <name>4-amino-2-methyl-5-(diphosphooxymethyl)pyrimidine</name>
        <dbReference type="ChEBI" id="CHEBI:57841"/>
    </ligand>
</feature>
<evidence type="ECO:0000256" key="6">
    <source>
        <dbReference type="ARBA" id="ARBA00047334"/>
    </source>
</evidence>
<dbReference type="NCBIfam" id="TIGR00693">
    <property type="entry name" value="thiE"/>
    <property type="match status" value="1"/>
</dbReference>
<dbReference type="GO" id="GO:0009229">
    <property type="term" value="P:thiamine diphosphate biosynthetic process"/>
    <property type="evidence" value="ECO:0007669"/>
    <property type="project" value="UniProtKB-UniRule"/>
</dbReference>
<dbReference type="STRING" id="29364.SAMN04487772_102111"/>
<dbReference type="FunFam" id="3.20.20.70:FF:000096">
    <property type="entry name" value="Thiamine-phosphate synthase"/>
    <property type="match status" value="1"/>
</dbReference>
<evidence type="ECO:0000259" key="12">
    <source>
        <dbReference type="Pfam" id="PF02581"/>
    </source>
</evidence>
<proteinExistence type="inferred from homology"/>
<dbReference type="EC" id="2.5.1.3" evidence="9"/>
<feature type="binding site" evidence="9">
    <location>
        <begin position="43"/>
        <end position="47"/>
    </location>
    <ligand>
        <name>4-amino-2-methyl-5-(diphosphooxymethyl)pyrimidine</name>
        <dbReference type="ChEBI" id="CHEBI:57841"/>
    </ligand>
</feature>
<dbReference type="InterPro" id="IPR036206">
    <property type="entry name" value="ThiamineP_synth_sf"/>
</dbReference>
<feature type="binding site" evidence="9">
    <location>
        <position position="95"/>
    </location>
    <ligand>
        <name>Mg(2+)</name>
        <dbReference type="ChEBI" id="CHEBI:18420"/>
    </ligand>
</feature>
<keyword evidence="2 9" id="KW-0808">Transferase</keyword>
<sequence length="214" mass="23381">MKNFEKAKVDYSVYLCTDRDLMSTSTLEEAVEKAILGGATLIQLREKACSAKEFYETAVSIKKITERYNVPLIINDRVDIALAVDAEGVHIGQSDLPAKEARRLLGEDKIVGVTASTKELAVKAFQDGADYLGVGAMFATSTKKDAKVTKREELLKIRESVSIPIIVIGGVNETNVMEFKHTGINGIAVVSAIIAKPDIERAARQLKDLVEKIK</sequence>
<dbReference type="InterPro" id="IPR034291">
    <property type="entry name" value="TMP_synthase"/>
</dbReference>
<dbReference type="GO" id="GO:0004789">
    <property type="term" value="F:thiamine-phosphate diphosphorylase activity"/>
    <property type="evidence" value="ECO:0007669"/>
    <property type="project" value="UniProtKB-UniRule"/>
</dbReference>
<evidence type="ECO:0000256" key="9">
    <source>
        <dbReference type="HAMAP-Rule" id="MF_00097"/>
    </source>
</evidence>
<name>A0A1H9YN52_9FIRM</name>
<dbReference type="PANTHER" id="PTHR20857">
    <property type="entry name" value="THIAMINE-PHOSPHATE PYROPHOSPHORYLASE"/>
    <property type="match status" value="1"/>
</dbReference>
<dbReference type="Proteomes" id="UP000199800">
    <property type="component" value="Unassembled WGS sequence"/>
</dbReference>
<feature type="binding site" evidence="9">
    <location>
        <begin position="140"/>
        <end position="142"/>
    </location>
    <ligand>
        <name>2-[(2R,5Z)-2-carboxy-4-methylthiazol-5(2H)-ylidene]ethyl phosphate</name>
        <dbReference type="ChEBI" id="CHEBI:62899"/>
    </ligand>
</feature>
<dbReference type="InterPro" id="IPR022998">
    <property type="entry name" value="ThiamineP_synth_TenI"/>
</dbReference>
<dbReference type="UniPathway" id="UPA00060">
    <property type="reaction ID" value="UER00141"/>
</dbReference>
<feature type="domain" description="Thiamine phosphate synthase/TenI" evidence="12">
    <location>
        <begin position="13"/>
        <end position="193"/>
    </location>
</feature>
<evidence type="ECO:0000313" key="13">
    <source>
        <dbReference type="EMBL" id="SES70487.1"/>
    </source>
</evidence>
<comment type="pathway">
    <text evidence="1 9 11">Cofactor biosynthesis; thiamine diphosphate biosynthesis; thiamine phosphate from 4-amino-2-methyl-5-diphosphomethylpyrimidine and 4-methyl-5-(2-phosphoethyl)-thiazole: step 1/1.</text>
</comment>
<evidence type="ECO:0000256" key="7">
    <source>
        <dbReference type="ARBA" id="ARBA00047851"/>
    </source>
</evidence>
<keyword evidence="14" id="KW-1185">Reference proteome</keyword>
<evidence type="ECO:0000256" key="3">
    <source>
        <dbReference type="ARBA" id="ARBA00022723"/>
    </source>
</evidence>
<dbReference type="PANTHER" id="PTHR20857:SF23">
    <property type="entry name" value="THIAMINE BIOSYNTHETIC BIFUNCTIONAL ENZYME"/>
    <property type="match status" value="1"/>
</dbReference>
<protein>
    <recommendedName>
        <fullName evidence="9">Thiamine-phosphate synthase</fullName>
        <shortName evidence="9">TP synthase</shortName>
        <shortName evidence="9">TPS</shortName>
        <ecNumber evidence="9">2.5.1.3</ecNumber>
    </recommendedName>
    <alternativeName>
        <fullName evidence="9">Thiamine-phosphate pyrophosphorylase</fullName>
        <shortName evidence="9">TMP pyrophosphorylase</shortName>
        <shortName evidence="9">TMP-PPase</shortName>
    </alternativeName>
</protein>